<evidence type="ECO:0000259" key="12">
    <source>
        <dbReference type="Pfam" id="PF00438"/>
    </source>
</evidence>
<keyword evidence="9 10" id="KW-0630">Potassium</keyword>
<dbReference type="VEuPathDB" id="TrichDB:TVAGG3_0895110"/>
<reference evidence="15" key="1">
    <citation type="submission" date="2006-10" db="EMBL/GenBank/DDBJ databases">
        <authorList>
            <person name="Amadeo P."/>
            <person name="Zhao Q."/>
            <person name="Wortman J."/>
            <person name="Fraser-Liggett C."/>
            <person name="Carlton J."/>
        </authorList>
    </citation>
    <scope>NUCLEOTIDE SEQUENCE</scope>
    <source>
        <strain evidence="15">G3</strain>
    </source>
</reference>
<accession>A2ELR1</accession>
<feature type="domain" description="S-adenosylmethionine synthetase N-terminal" evidence="12">
    <location>
        <begin position="5"/>
        <end position="101"/>
    </location>
</feature>
<dbReference type="NCBIfam" id="TIGR01034">
    <property type="entry name" value="metK"/>
    <property type="match status" value="1"/>
</dbReference>
<feature type="domain" description="S-adenosylmethionine synthetase C-terminal" evidence="14">
    <location>
        <begin position="239"/>
        <end position="379"/>
    </location>
</feature>
<dbReference type="AlphaFoldDB" id="A2ELR1"/>
<dbReference type="GO" id="GO:0005829">
    <property type="term" value="C:cytosol"/>
    <property type="evidence" value="ECO:0000318"/>
    <property type="project" value="GO_Central"/>
</dbReference>
<dbReference type="STRING" id="5722.A2ELR1"/>
<evidence type="ECO:0000256" key="2">
    <source>
        <dbReference type="ARBA" id="ARBA00009685"/>
    </source>
</evidence>
<dbReference type="KEGG" id="tva:4764301"/>
<reference evidence="15" key="2">
    <citation type="journal article" date="2007" name="Science">
        <title>Draft genome sequence of the sexually transmitted pathogen Trichomonas vaginalis.</title>
        <authorList>
            <person name="Carlton J.M."/>
            <person name="Hirt R.P."/>
            <person name="Silva J.C."/>
            <person name="Delcher A.L."/>
            <person name="Schatz M."/>
            <person name="Zhao Q."/>
            <person name="Wortman J.R."/>
            <person name="Bidwell S.L."/>
            <person name="Alsmark U.C.M."/>
            <person name="Besteiro S."/>
            <person name="Sicheritz-Ponten T."/>
            <person name="Noel C.J."/>
            <person name="Dacks J.B."/>
            <person name="Foster P.G."/>
            <person name="Simillion C."/>
            <person name="Van de Peer Y."/>
            <person name="Miranda-Saavedra D."/>
            <person name="Barton G.J."/>
            <person name="Westrop G.D."/>
            <person name="Mueller S."/>
            <person name="Dessi D."/>
            <person name="Fiori P.L."/>
            <person name="Ren Q."/>
            <person name="Paulsen I."/>
            <person name="Zhang H."/>
            <person name="Bastida-Corcuera F.D."/>
            <person name="Simoes-Barbosa A."/>
            <person name="Brown M.T."/>
            <person name="Hayes R.D."/>
            <person name="Mukherjee M."/>
            <person name="Okumura C.Y."/>
            <person name="Schneider R."/>
            <person name="Smith A.J."/>
            <person name="Vanacova S."/>
            <person name="Villalvazo M."/>
            <person name="Haas B.J."/>
            <person name="Pertea M."/>
            <person name="Feldblyum T.V."/>
            <person name="Utterback T.R."/>
            <person name="Shu C.L."/>
            <person name="Osoegawa K."/>
            <person name="de Jong P.J."/>
            <person name="Hrdy I."/>
            <person name="Horvathova L."/>
            <person name="Zubacova Z."/>
            <person name="Dolezal P."/>
            <person name="Malik S.B."/>
            <person name="Logsdon J.M. Jr."/>
            <person name="Henze K."/>
            <person name="Gupta A."/>
            <person name="Wang C.C."/>
            <person name="Dunne R.L."/>
            <person name="Upcroft J.A."/>
            <person name="Upcroft P."/>
            <person name="White O."/>
            <person name="Salzberg S.L."/>
            <person name="Tang P."/>
            <person name="Chiu C.-H."/>
            <person name="Lee Y.-S."/>
            <person name="Embley T.M."/>
            <person name="Coombs G.H."/>
            <person name="Mottram J.C."/>
            <person name="Tachezy J."/>
            <person name="Fraser-Liggett C.M."/>
            <person name="Johnson P.J."/>
        </authorList>
    </citation>
    <scope>NUCLEOTIDE SEQUENCE [LARGE SCALE GENOMIC DNA]</scope>
    <source>
        <strain evidence="15">G3</strain>
    </source>
</reference>
<evidence type="ECO:0000256" key="8">
    <source>
        <dbReference type="ARBA" id="ARBA00022842"/>
    </source>
</evidence>
<comment type="cofactor">
    <cofactor evidence="10">
        <name>K(+)</name>
        <dbReference type="ChEBI" id="CHEBI:29103"/>
    </cofactor>
    <text evidence="10">Binds 1 potassium ion per subunit. The potassium ion interacts primarily with the substrate.</text>
</comment>
<dbReference type="Pfam" id="PF02773">
    <property type="entry name" value="S-AdoMet_synt_C"/>
    <property type="match status" value="1"/>
</dbReference>
<dbReference type="PROSITE" id="PS00376">
    <property type="entry name" value="ADOMET_SYNTHASE_1"/>
    <property type="match status" value="1"/>
</dbReference>
<evidence type="ECO:0000256" key="7">
    <source>
        <dbReference type="ARBA" id="ARBA00022840"/>
    </source>
</evidence>
<dbReference type="OMA" id="DGLCDHT"/>
<evidence type="ECO:0000313" key="16">
    <source>
        <dbReference type="Proteomes" id="UP000001542"/>
    </source>
</evidence>
<dbReference type="PROSITE" id="PS00377">
    <property type="entry name" value="ADOMET_SYNTHASE_2"/>
    <property type="match status" value="1"/>
</dbReference>
<dbReference type="InterPro" id="IPR022631">
    <property type="entry name" value="ADOMET_SYNTHASE_CS"/>
</dbReference>
<dbReference type="FunFam" id="3.30.300.10:FF:000004">
    <property type="entry name" value="S-adenosylmethionine synthase"/>
    <property type="match status" value="1"/>
</dbReference>
<dbReference type="FunCoup" id="A2ELR1">
    <property type="interactions" value="482"/>
</dbReference>
<dbReference type="InterPro" id="IPR022636">
    <property type="entry name" value="S-AdoMet_synthetase_sfam"/>
</dbReference>
<dbReference type="VEuPathDB" id="TrichDB:TVAG_403830"/>
<evidence type="ECO:0000259" key="14">
    <source>
        <dbReference type="Pfam" id="PF02773"/>
    </source>
</evidence>
<keyword evidence="6 10" id="KW-0547">Nucleotide-binding</keyword>
<dbReference type="SMR" id="A2ELR1"/>
<dbReference type="PANTHER" id="PTHR11964">
    <property type="entry name" value="S-ADENOSYLMETHIONINE SYNTHETASE"/>
    <property type="match status" value="1"/>
</dbReference>
<dbReference type="Pfam" id="PF02772">
    <property type="entry name" value="S-AdoMet_synt_M"/>
    <property type="match status" value="1"/>
</dbReference>
<dbReference type="Proteomes" id="UP000001542">
    <property type="component" value="Unassembled WGS sequence"/>
</dbReference>
<dbReference type="InterPro" id="IPR022628">
    <property type="entry name" value="S-AdoMet_synt_N"/>
</dbReference>
<evidence type="ECO:0000256" key="3">
    <source>
        <dbReference type="ARBA" id="ARBA00022563"/>
    </source>
</evidence>
<evidence type="ECO:0000256" key="5">
    <source>
        <dbReference type="ARBA" id="ARBA00022723"/>
    </source>
</evidence>
<dbReference type="CDD" id="cd18079">
    <property type="entry name" value="S-AdoMet_synt"/>
    <property type="match status" value="1"/>
</dbReference>
<keyword evidence="16" id="KW-1185">Reference proteome</keyword>
<dbReference type="GO" id="GO:0006556">
    <property type="term" value="P:S-adenosylmethionine biosynthetic process"/>
    <property type="evidence" value="ECO:0000318"/>
    <property type="project" value="GO_Central"/>
</dbReference>
<dbReference type="Gene3D" id="3.30.300.10">
    <property type="match status" value="3"/>
</dbReference>
<dbReference type="OrthoDB" id="5852090at2759"/>
<organism evidence="15 16">
    <name type="scientific">Trichomonas vaginalis (strain ATCC PRA-98 / G3)</name>
    <dbReference type="NCBI Taxonomy" id="412133"/>
    <lineage>
        <taxon>Eukaryota</taxon>
        <taxon>Metamonada</taxon>
        <taxon>Parabasalia</taxon>
        <taxon>Trichomonadida</taxon>
        <taxon>Trichomonadidae</taxon>
        <taxon>Trichomonas</taxon>
    </lineage>
</organism>
<dbReference type="EC" id="2.5.1.6" evidence="10"/>
<gene>
    <name evidence="15" type="ORF">TVAG_403830</name>
</gene>
<keyword evidence="7 10" id="KW-0067">ATP-binding</keyword>
<dbReference type="SUPFAM" id="SSF55973">
    <property type="entry name" value="S-adenosylmethionine synthetase"/>
    <property type="match status" value="3"/>
</dbReference>
<evidence type="ECO:0000256" key="10">
    <source>
        <dbReference type="RuleBase" id="RU000541"/>
    </source>
</evidence>
<evidence type="ECO:0000313" key="15">
    <source>
        <dbReference type="EMBL" id="EAY06426.1"/>
    </source>
</evidence>
<evidence type="ECO:0000256" key="1">
    <source>
        <dbReference type="ARBA" id="ARBA00005224"/>
    </source>
</evidence>
<feature type="domain" description="S-adenosylmethionine synthetase central" evidence="13">
    <location>
        <begin position="117"/>
        <end position="237"/>
    </location>
</feature>
<evidence type="ECO:0000256" key="11">
    <source>
        <dbReference type="RuleBase" id="RU004462"/>
    </source>
</evidence>
<dbReference type="FunFam" id="3.30.300.10:FF:000003">
    <property type="entry name" value="S-adenosylmethionine synthase"/>
    <property type="match status" value="1"/>
</dbReference>
<comment type="similarity">
    <text evidence="2 11">Belongs to the AdoMet synthase family.</text>
</comment>
<evidence type="ECO:0000259" key="13">
    <source>
        <dbReference type="Pfam" id="PF02772"/>
    </source>
</evidence>
<dbReference type="InterPro" id="IPR022630">
    <property type="entry name" value="S-AdoMet_synt_C"/>
</dbReference>
<dbReference type="PIRSF" id="PIRSF000497">
    <property type="entry name" value="MAT"/>
    <property type="match status" value="1"/>
</dbReference>
<evidence type="ECO:0000256" key="6">
    <source>
        <dbReference type="ARBA" id="ARBA00022741"/>
    </source>
</evidence>
<name>A2ELR1_TRIV3</name>
<keyword evidence="4 10" id="KW-0808">Transferase</keyword>
<proteinExistence type="inferred from homology"/>
<dbReference type="InterPro" id="IPR002133">
    <property type="entry name" value="S-AdoMet_synthetase"/>
</dbReference>
<dbReference type="eggNOG" id="KOG1506">
    <property type="taxonomic scope" value="Eukaryota"/>
</dbReference>
<keyword evidence="5 10" id="KW-0479">Metal-binding</keyword>
<evidence type="ECO:0000256" key="4">
    <source>
        <dbReference type="ARBA" id="ARBA00022679"/>
    </source>
</evidence>
<dbReference type="GO" id="GO:0006730">
    <property type="term" value="P:one-carbon metabolic process"/>
    <property type="evidence" value="ECO:0007669"/>
    <property type="project" value="UniProtKB-KW"/>
</dbReference>
<comment type="cofactor">
    <cofactor evidence="10">
        <name>Mg(2+)</name>
        <dbReference type="ChEBI" id="CHEBI:18420"/>
    </cofactor>
    <text evidence="10">Binds 2 magnesium ions per subunit. The magnesium ions interact primarily with the substrate.</text>
</comment>
<dbReference type="InParanoid" id="A2ELR1"/>
<comment type="pathway">
    <text evidence="1 10">Amino-acid biosynthesis; S-adenosyl-L-methionine biosynthesis; S-adenosyl-L-methionine from L-methionine: step 1/1.</text>
</comment>
<dbReference type="UniPathway" id="UPA00315">
    <property type="reaction ID" value="UER00080"/>
</dbReference>
<dbReference type="GO" id="GO:0004478">
    <property type="term" value="F:methionine adenosyltransferase activity"/>
    <property type="evidence" value="ECO:0000318"/>
    <property type="project" value="GO_Central"/>
</dbReference>
<dbReference type="EMBL" id="DS113424">
    <property type="protein sequence ID" value="EAY06426.1"/>
    <property type="molecule type" value="Genomic_DNA"/>
</dbReference>
<dbReference type="Pfam" id="PF00438">
    <property type="entry name" value="S-AdoMet_synt_N"/>
    <property type="match status" value="1"/>
</dbReference>
<protein>
    <recommendedName>
        <fullName evidence="10">S-adenosylmethionine synthase</fullName>
        <ecNumber evidence="10">2.5.1.6</ecNumber>
    </recommendedName>
</protein>
<keyword evidence="3 10" id="KW-0554">One-carbon metabolism</keyword>
<comment type="catalytic activity">
    <reaction evidence="10">
        <text>L-methionine + ATP + H2O = S-adenosyl-L-methionine + phosphate + diphosphate</text>
        <dbReference type="Rhea" id="RHEA:21080"/>
        <dbReference type="ChEBI" id="CHEBI:15377"/>
        <dbReference type="ChEBI" id="CHEBI:30616"/>
        <dbReference type="ChEBI" id="CHEBI:33019"/>
        <dbReference type="ChEBI" id="CHEBI:43474"/>
        <dbReference type="ChEBI" id="CHEBI:57844"/>
        <dbReference type="ChEBI" id="CHEBI:59789"/>
        <dbReference type="EC" id="2.5.1.6"/>
    </reaction>
</comment>
<evidence type="ECO:0000256" key="9">
    <source>
        <dbReference type="ARBA" id="ARBA00022958"/>
    </source>
</evidence>
<dbReference type="RefSeq" id="XP_001318649.1">
    <property type="nucleotide sequence ID" value="XM_001318614.1"/>
</dbReference>
<sequence length="385" mass="41895">MTQHFLFTSESVTEGHPDKICDIVSDTILDACLAQDPNSKVACETCTKTGFVMVFGELTSNANLDYQKLIRDAVRNIGYNSSKVCFDADTCAVMVSISQQSSDIAEAVFLNKSPEDLGAGDQGIMFGYATDETKELFPLTHVLAHGLARKLAEVRKNGTIPYLGPDGKTQVTIEYERSNGSLKPCRIHTVLISTMHTDEVTLEKLRVDVKKHVIDAVLPADLVDDKTILHINPGGRFVIGGPQGDSGLTGRKIIVDSYGGWGANGGGAFSGKDPTKVDRSASYAARWVAKSLVAAGLCSRCLVQLSYAIGVAHPLSVFIDTYGTGKGKTDEELVEIVNKNFDLRPYAIIRDLDLLRPIYAQTAAYGHFGRTDIDLPWEKVKEIKF</sequence>
<comment type="function">
    <text evidence="10">Catalyzes the formation of S-adenosylmethionine from methionine and ATP.</text>
</comment>
<dbReference type="GO" id="GO:0005524">
    <property type="term" value="F:ATP binding"/>
    <property type="evidence" value="ECO:0007669"/>
    <property type="project" value="UniProtKB-KW"/>
</dbReference>
<dbReference type="InterPro" id="IPR022629">
    <property type="entry name" value="S-AdoMet_synt_central"/>
</dbReference>
<keyword evidence="8 10" id="KW-0460">Magnesium</keyword>
<dbReference type="GO" id="GO:0046872">
    <property type="term" value="F:metal ion binding"/>
    <property type="evidence" value="ECO:0007669"/>
    <property type="project" value="UniProtKB-KW"/>
</dbReference>
<dbReference type="HAMAP" id="MF_00086">
    <property type="entry name" value="S_AdoMet_synth1"/>
    <property type="match status" value="1"/>
</dbReference>